<organism evidence="6">
    <name type="scientific">Prunus dulcis</name>
    <name type="common">Almond</name>
    <name type="synonym">Amygdalus dulcis</name>
    <dbReference type="NCBI Taxonomy" id="3755"/>
    <lineage>
        <taxon>Eukaryota</taxon>
        <taxon>Viridiplantae</taxon>
        <taxon>Streptophyta</taxon>
        <taxon>Embryophyta</taxon>
        <taxon>Tracheophyta</taxon>
        <taxon>Spermatophyta</taxon>
        <taxon>Magnoliopsida</taxon>
        <taxon>eudicotyledons</taxon>
        <taxon>Gunneridae</taxon>
        <taxon>Pentapetalae</taxon>
        <taxon>rosids</taxon>
        <taxon>fabids</taxon>
        <taxon>Rosales</taxon>
        <taxon>Rosaceae</taxon>
        <taxon>Amygdaloideae</taxon>
        <taxon>Amygdaleae</taxon>
        <taxon>Prunus</taxon>
    </lineage>
</organism>
<evidence type="ECO:0000259" key="5">
    <source>
        <dbReference type="Pfam" id="PF16987"/>
    </source>
</evidence>
<feature type="transmembrane region" description="Helical" evidence="4">
    <location>
        <begin position="34"/>
        <end position="55"/>
    </location>
</feature>
<gene>
    <name evidence="6" type="ORF">Prudu_015558</name>
</gene>
<dbReference type="Pfam" id="PF16987">
    <property type="entry name" value="KIX_2"/>
    <property type="match status" value="1"/>
</dbReference>
<evidence type="ECO:0000313" key="6">
    <source>
        <dbReference type="EMBL" id="BBH04419.1"/>
    </source>
</evidence>
<dbReference type="AlphaFoldDB" id="A0A4Y1RJL6"/>
<dbReference type="PANTHER" id="PTHR48473">
    <property type="entry name" value="TIR DOMAIN-CONTAINING PROTEIN"/>
    <property type="match status" value="1"/>
</dbReference>
<evidence type="ECO:0000256" key="2">
    <source>
        <dbReference type="ARBA" id="ARBA00023242"/>
    </source>
</evidence>
<feature type="region of interest" description="Disordered" evidence="3">
    <location>
        <begin position="189"/>
        <end position="209"/>
    </location>
</feature>
<feature type="domain" description="Mediator complex subunit 15 KIX" evidence="5">
    <location>
        <begin position="208"/>
        <end position="248"/>
    </location>
</feature>
<accession>A0A4Y1RJL6</accession>
<dbReference type="PANTHER" id="PTHR48473:SF1">
    <property type="entry name" value="TIR DOMAIN-CONTAINING PROTEIN"/>
    <property type="match status" value="1"/>
</dbReference>
<dbReference type="EMBL" id="AP019302">
    <property type="protein sequence ID" value="BBH04419.1"/>
    <property type="molecule type" value="Genomic_DNA"/>
</dbReference>
<protein>
    <recommendedName>
        <fullName evidence="5">Mediator complex subunit 15 KIX domain-containing protein</fullName>
    </recommendedName>
</protein>
<evidence type="ECO:0000256" key="1">
    <source>
        <dbReference type="ARBA" id="ARBA00004123"/>
    </source>
</evidence>
<proteinExistence type="predicted"/>
<reference evidence="6" key="1">
    <citation type="journal article" date="2019" name="Science">
        <title>Mutation of a bHLH transcription factor allowed almond domestication.</title>
        <authorList>
            <person name="Sanchez-Perez R."/>
            <person name="Pavan S."/>
            <person name="Mazzeo R."/>
            <person name="Moldovan C."/>
            <person name="Aiese Cigliano R."/>
            <person name="Del Cueto J."/>
            <person name="Ricciardi F."/>
            <person name="Lotti C."/>
            <person name="Ricciardi L."/>
            <person name="Dicenta F."/>
            <person name="Lopez-Marques R.L."/>
            <person name="Lindberg Moller B."/>
        </authorList>
    </citation>
    <scope>NUCLEOTIDE SEQUENCE</scope>
</reference>
<keyword evidence="4" id="KW-1133">Transmembrane helix</keyword>
<keyword evidence="4" id="KW-0472">Membrane</keyword>
<evidence type="ECO:0000256" key="4">
    <source>
        <dbReference type="SAM" id="Phobius"/>
    </source>
</evidence>
<evidence type="ECO:0000256" key="3">
    <source>
        <dbReference type="SAM" id="MobiDB-lite"/>
    </source>
</evidence>
<comment type="subcellular location">
    <subcellularLocation>
        <location evidence="1">Nucleus</location>
    </subcellularLocation>
</comment>
<sequence length="261" mass="29471">MMNISSEWTFLTASFVLEILSAACEQLSSRNKPLYAQGGLLFAIAAFLICIWDIVDKVIKDRIVLRRREMLRILHYPSPRNTPCFNLADYYGLAGAVYQLFSATFEWFHVRKGVDNPIKFSITSLVFLVLLACSRARVERCTIDETLEDICGLVGMRIFPRSMYGEFMCNHELRVSGRLLGSQVIQDSMENNNGRPPQVAEPSIDAGGDWRSQLPPGGRQRIPNQIMDTLQKLLPPDQVGQELMKIAVSKYHEVFGGLRAP</sequence>
<dbReference type="GO" id="GO:0005634">
    <property type="term" value="C:nucleus"/>
    <property type="evidence" value="ECO:0007669"/>
    <property type="project" value="UniProtKB-SubCell"/>
</dbReference>
<keyword evidence="4" id="KW-0812">Transmembrane</keyword>
<dbReference type="InterPro" id="IPR036546">
    <property type="entry name" value="MED15_KIX"/>
</dbReference>
<name>A0A4Y1RJL6_PRUDU</name>
<keyword evidence="2" id="KW-0539">Nucleus</keyword>